<sequence>MRHAWKRNILCCGIFIVMLIIFLHPDMNARRSYEYIEKNDILSNLFEKTAENFTSPAVLHCEYHNLLFDDTTLSISLVDGDLVEGHKIKEGGEYSPSECKPRFSTAIIVPYRNRAEQLRGFLVYMHTFLHHQCIHYRIYVVEQLDSRMFNRAKLLNIGALAAMRSGYPCLILHDVDLLPLRPGNLYACTKQPRHMSSSINKFRYVLPYLNVFGGAVAIASNQYKAVNGMSNEYFGWGGEDDDFYARLEAKGLKMSRFEPETSRYHMVSHKSQHKGSGRQKLKVAKERMASDGLNSLTYTEIATVLHPLFTHIMVDL</sequence>
<evidence type="ECO:0000313" key="14">
    <source>
        <dbReference type="Proteomes" id="UP001652740"/>
    </source>
</evidence>
<keyword evidence="9 11" id="KW-0472">Membrane</keyword>
<dbReference type="RefSeq" id="XP_052749597.1">
    <property type="nucleotide sequence ID" value="XM_052893637.1"/>
</dbReference>
<accession>A0ABM3MED2</accession>
<dbReference type="Proteomes" id="UP001652740">
    <property type="component" value="Unplaced"/>
</dbReference>
<evidence type="ECO:0000256" key="6">
    <source>
        <dbReference type="ARBA" id="ARBA00022692"/>
    </source>
</evidence>
<evidence type="ECO:0000259" key="13">
    <source>
        <dbReference type="Pfam" id="PF13733"/>
    </source>
</evidence>
<dbReference type="InterPro" id="IPR003859">
    <property type="entry name" value="Galactosyl_T"/>
</dbReference>
<evidence type="ECO:0000256" key="4">
    <source>
        <dbReference type="ARBA" id="ARBA00022676"/>
    </source>
</evidence>
<reference evidence="15" key="1">
    <citation type="submission" date="2025-08" db="UniProtKB">
        <authorList>
            <consortium name="RefSeq"/>
        </authorList>
    </citation>
    <scope>IDENTIFICATION</scope>
    <source>
        <tissue evidence="15">Whole larvae</tissue>
    </source>
</reference>
<gene>
    <name evidence="15" type="primary">LOC113513600</name>
</gene>
<proteinExistence type="inferred from homology"/>
<keyword evidence="14" id="KW-1185">Reference proteome</keyword>
<comment type="cofactor">
    <cofactor evidence="11">
        <name>Mn(2+)</name>
        <dbReference type="ChEBI" id="CHEBI:29035"/>
    </cofactor>
</comment>
<dbReference type="PANTHER" id="PTHR19300">
    <property type="entry name" value="BETA-1,4-GALACTOSYLTRANSFERASE"/>
    <property type="match status" value="1"/>
</dbReference>
<keyword evidence="8 11" id="KW-1133">Transmembrane helix</keyword>
<comment type="similarity">
    <text evidence="3 11">Belongs to the glycosyltransferase 7 family.</text>
</comment>
<evidence type="ECO:0000313" key="15">
    <source>
        <dbReference type="RefSeq" id="XP_052749597.1"/>
    </source>
</evidence>
<evidence type="ECO:0000256" key="2">
    <source>
        <dbReference type="ARBA" id="ARBA00004922"/>
    </source>
</evidence>
<evidence type="ECO:0000256" key="5">
    <source>
        <dbReference type="ARBA" id="ARBA00022679"/>
    </source>
</evidence>
<comment type="pathway">
    <text evidence="2 11">Protein modification; protein glycosylation.</text>
</comment>
<organism evidence="14 15">
    <name type="scientific">Galleria mellonella</name>
    <name type="common">Greater wax moth</name>
    <dbReference type="NCBI Taxonomy" id="7137"/>
    <lineage>
        <taxon>Eukaryota</taxon>
        <taxon>Metazoa</taxon>
        <taxon>Ecdysozoa</taxon>
        <taxon>Arthropoda</taxon>
        <taxon>Hexapoda</taxon>
        <taxon>Insecta</taxon>
        <taxon>Pterygota</taxon>
        <taxon>Neoptera</taxon>
        <taxon>Endopterygota</taxon>
        <taxon>Lepidoptera</taxon>
        <taxon>Glossata</taxon>
        <taxon>Ditrysia</taxon>
        <taxon>Pyraloidea</taxon>
        <taxon>Pyralidae</taxon>
        <taxon>Galleriinae</taxon>
        <taxon>Galleria</taxon>
    </lineage>
</organism>
<dbReference type="SUPFAM" id="SSF53448">
    <property type="entry name" value="Nucleotide-diphospho-sugar transferases"/>
    <property type="match status" value="1"/>
</dbReference>
<evidence type="ECO:0000256" key="11">
    <source>
        <dbReference type="RuleBase" id="RU368121"/>
    </source>
</evidence>
<keyword evidence="7 11" id="KW-0735">Signal-anchor</keyword>
<name>A0ABM3MED2_GALME</name>
<feature type="transmembrane region" description="Helical" evidence="11">
    <location>
        <begin position="7"/>
        <end position="24"/>
    </location>
</feature>
<feature type="domain" description="Galactosyltransferase N-terminal" evidence="13">
    <location>
        <begin position="86"/>
        <end position="189"/>
    </location>
</feature>
<keyword evidence="6 11" id="KW-0812">Transmembrane</keyword>
<dbReference type="PANTHER" id="PTHR19300:SF48">
    <property type="entry name" value="BETA-1,4-N-ACETYLGALACTOSAMINYLTRANSFERASE"/>
    <property type="match status" value="1"/>
</dbReference>
<dbReference type="InterPro" id="IPR027791">
    <property type="entry name" value="Galactosyl_T_C"/>
</dbReference>
<feature type="domain" description="Galactosyltransferase C-terminal" evidence="12">
    <location>
        <begin position="193"/>
        <end position="270"/>
    </location>
</feature>
<comment type="subcellular location">
    <subcellularLocation>
        <location evidence="1 11">Membrane</location>
        <topology evidence="1 11">Single-pass type II membrane protein</topology>
    </subcellularLocation>
</comment>
<evidence type="ECO:0000256" key="10">
    <source>
        <dbReference type="ARBA" id="ARBA00023180"/>
    </source>
</evidence>
<evidence type="ECO:0000256" key="7">
    <source>
        <dbReference type="ARBA" id="ARBA00022968"/>
    </source>
</evidence>
<comment type="function">
    <text evidence="11">Catalyzes the transfer of galactose onto proteins or lipids.</text>
</comment>
<dbReference type="Pfam" id="PF02709">
    <property type="entry name" value="Glyco_transf_7C"/>
    <property type="match status" value="1"/>
</dbReference>
<evidence type="ECO:0000256" key="1">
    <source>
        <dbReference type="ARBA" id="ARBA00004606"/>
    </source>
</evidence>
<dbReference type="GeneID" id="113513600"/>
<evidence type="ECO:0000256" key="8">
    <source>
        <dbReference type="ARBA" id="ARBA00022989"/>
    </source>
</evidence>
<keyword evidence="10 11" id="KW-0325">Glycoprotein</keyword>
<evidence type="ECO:0000256" key="9">
    <source>
        <dbReference type="ARBA" id="ARBA00023136"/>
    </source>
</evidence>
<dbReference type="Pfam" id="PF13733">
    <property type="entry name" value="Glyco_transf_7N"/>
    <property type="match status" value="1"/>
</dbReference>
<dbReference type="InterPro" id="IPR029044">
    <property type="entry name" value="Nucleotide-diphossugar_trans"/>
</dbReference>
<keyword evidence="4 11" id="KW-0328">Glycosyltransferase</keyword>
<protein>
    <recommendedName>
        <fullName evidence="11">Beta-1,4-N-acetylgalactosaminyltransferase</fullName>
        <ecNumber evidence="11">2.4.1.-</ecNumber>
    </recommendedName>
    <alternativeName>
        <fullName evidence="11">Beta-4-GalNAcT</fullName>
    </alternativeName>
</protein>
<evidence type="ECO:0000256" key="3">
    <source>
        <dbReference type="ARBA" id="ARBA00005735"/>
    </source>
</evidence>
<dbReference type="PRINTS" id="PR02050">
    <property type="entry name" value="B14GALTRFASE"/>
</dbReference>
<keyword evidence="5 11" id="KW-0808">Transferase</keyword>
<keyword evidence="11" id="KW-0464">Manganese</keyword>
<dbReference type="InterPro" id="IPR027995">
    <property type="entry name" value="Galactosyl_T_N"/>
</dbReference>
<dbReference type="EC" id="2.4.1.-" evidence="11"/>
<dbReference type="Gene3D" id="3.90.550.10">
    <property type="entry name" value="Spore Coat Polysaccharide Biosynthesis Protein SpsA, Chain A"/>
    <property type="match status" value="1"/>
</dbReference>
<dbReference type="CDD" id="cd00899">
    <property type="entry name" value="b4GalT"/>
    <property type="match status" value="1"/>
</dbReference>
<keyword evidence="11" id="KW-0479">Metal-binding</keyword>
<evidence type="ECO:0000259" key="12">
    <source>
        <dbReference type="Pfam" id="PF02709"/>
    </source>
</evidence>